<dbReference type="OrthoDB" id="7251180at2"/>
<comment type="subcellular location">
    <subcellularLocation>
        <location evidence="1">Membrane</location>
        <topology evidence="1">Single-pass membrane protein</topology>
    </subcellularLocation>
</comment>
<dbReference type="InterPro" id="IPR010635">
    <property type="entry name" value="Heparan_SO4-6-sulfoTrfase"/>
</dbReference>
<dbReference type="AlphaFoldDB" id="A0A5P6P7C3"/>
<feature type="compositionally biased region" description="Basic and acidic residues" evidence="7">
    <location>
        <begin position="294"/>
        <end position="303"/>
    </location>
</feature>
<evidence type="ECO:0000256" key="1">
    <source>
        <dbReference type="ARBA" id="ARBA00004167"/>
    </source>
</evidence>
<dbReference type="InterPro" id="IPR027417">
    <property type="entry name" value="P-loop_NTPase"/>
</dbReference>
<keyword evidence="2" id="KW-0808">Transferase</keyword>
<reference evidence="9" key="1">
    <citation type="submission" date="2019-10" db="EMBL/GenBank/DDBJ databases">
        <title>Complete Genome Sequence of Bradyrhizobium betae type strain PL7HG1T.</title>
        <authorList>
            <person name="Bromfield E.S.P."/>
            <person name="Cloutier S."/>
        </authorList>
    </citation>
    <scope>NUCLEOTIDE SEQUENCE [LARGE SCALE GENOMIC DNA]</scope>
    <source>
        <strain evidence="9">PL7HG1</strain>
    </source>
</reference>
<evidence type="ECO:0000256" key="7">
    <source>
        <dbReference type="SAM" id="MobiDB-lite"/>
    </source>
</evidence>
<dbReference type="PANTHER" id="PTHR12812">
    <property type="entry name" value="HEPARAN SULFATE 6-O-SULFOTRANSFERASE 3"/>
    <property type="match status" value="1"/>
</dbReference>
<accession>A0A5P6P7C3</accession>
<keyword evidence="4" id="KW-1133">Transmembrane helix</keyword>
<name>A0A5P6P7C3_9BRAD</name>
<evidence type="ECO:0008006" key="10">
    <source>
        <dbReference type="Google" id="ProtNLM"/>
    </source>
</evidence>
<keyword evidence="5" id="KW-0472">Membrane</keyword>
<evidence type="ECO:0000256" key="3">
    <source>
        <dbReference type="ARBA" id="ARBA00022692"/>
    </source>
</evidence>
<dbReference type="RefSeq" id="WP_151645374.1">
    <property type="nucleotide sequence ID" value="NZ_CP044543.1"/>
</dbReference>
<evidence type="ECO:0000313" key="8">
    <source>
        <dbReference type="EMBL" id="QFI73323.1"/>
    </source>
</evidence>
<dbReference type="EMBL" id="CP044543">
    <property type="protein sequence ID" value="QFI73323.1"/>
    <property type="molecule type" value="Genomic_DNA"/>
</dbReference>
<gene>
    <name evidence="8" type="ORF">F8237_13485</name>
</gene>
<evidence type="ECO:0000256" key="2">
    <source>
        <dbReference type="ARBA" id="ARBA00022679"/>
    </source>
</evidence>
<proteinExistence type="predicted"/>
<keyword evidence="6" id="KW-0325">Glycoprotein</keyword>
<evidence type="ECO:0000256" key="6">
    <source>
        <dbReference type="ARBA" id="ARBA00023180"/>
    </source>
</evidence>
<protein>
    <recommendedName>
        <fullName evidence="10">Sulfotransferase family protein</fullName>
    </recommendedName>
</protein>
<dbReference type="PANTHER" id="PTHR12812:SF0">
    <property type="entry name" value="HEPARAN-SULFATE 6-O-SULFOTRANSFERASE"/>
    <property type="match status" value="1"/>
</dbReference>
<dbReference type="GO" id="GO:0017095">
    <property type="term" value="F:heparan sulfate 6-sulfotransferase activity"/>
    <property type="evidence" value="ECO:0007669"/>
    <property type="project" value="TreeGrafter"/>
</dbReference>
<dbReference type="Proteomes" id="UP000325641">
    <property type="component" value="Chromosome"/>
</dbReference>
<organism evidence="8 9">
    <name type="scientific">Bradyrhizobium betae</name>
    <dbReference type="NCBI Taxonomy" id="244734"/>
    <lineage>
        <taxon>Bacteria</taxon>
        <taxon>Pseudomonadati</taxon>
        <taxon>Pseudomonadota</taxon>
        <taxon>Alphaproteobacteria</taxon>
        <taxon>Hyphomicrobiales</taxon>
        <taxon>Nitrobacteraceae</taxon>
        <taxon>Bradyrhizobium</taxon>
    </lineage>
</organism>
<sequence length="315" mass="35141">MPRTDDREPSLTETAPAAIDAAGAPPLFFLHIRKTAGVSLRGLLANRFPADRVLFQAHSLSGRQQPGDAHFVTGHVGFDYAERFRVRPTIFTVLREPMARCTSAYDFFQSHSEAFFRTLAMELSTEEYQARRRFQDRARQLGAARFLAEEATLARYWLANVQTRQLAGATCQHLRDDDPRLLSVAQRHLADIDLAGILERQADTLQLLGRMMGWGALGPLQHLNRTPRSGEAVIDPDSLEVLRSWNELDLQLYDGARRLFEQKLGASASEPVPELAASIPTDGFTPDQPLHGSGWHERERHEGGGCAGIPGRSRH</sequence>
<evidence type="ECO:0000256" key="4">
    <source>
        <dbReference type="ARBA" id="ARBA00022989"/>
    </source>
</evidence>
<dbReference type="KEGG" id="bbet:F8237_13485"/>
<evidence type="ECO:0000313" key="9">
    <source>
        <dbReference type="Proteomes" id="UP000325641"/>
    </source>
</evidence>
<feature type="region of interest" description="Disordered" evidence="7">
    <location>
        <begin position="279"/>
        <end position="315"/>
    </location>
</feature>
<evidence type="ECO:0000256" key="5">
    <source>
        <dbReference type="ARBA" id="ARBA00023136"/>
    </source>
</evidence>
<dbReference type="GO" id="GO:0016020">
    <property type="term" value="C:membrane"/>
    <property type="evidence" value="ECO:0007669"/>
    <property type="project" value="UniProtKB-SubCell"/>
</dbReference>
<dbReference type="Gene3D" id="3.40.50.300">
    <property type="entry name" value="P-loop containing nucleotide triphosphate hydrolases"/>
    <property type="match status" value="1"/>
</dbReference>
<keyword evidence="3" id="KW-0812">Transmembrane</keyword>